<dbReference type="STRING" id="320778.ABT57_07435"/>
<organism evidence="6 7">
    <name type="scientific">Photobacterium ganghwense</name>
    <dbReference type="NCBI Taxonomy" id="320778"/>
    <lineage>
        <taxon>Bacteria</taxon>
        <taxon>Pseudomonadati</taxon>
        <taxon>Pseudomonadota</taxon>
        <taxon>Gammaproteobacteria</taxon>
        <taxon>Vibrionales</taxon>
        <taxon>Vibrionaceae</taxon>
        <taxon>Photobacterium</taxon>
    </lineage>
</organism>
<dbReference type="InterPro" id="IPR005119">
    <property type="entry name" value="LysR_subst-bd"/>
</dbReference>
<proteinExistence type="inferred from homology"/>
<dbReference type="Pfam" id="PF00126">
    <property type="entry name" value="HTH_1"/>
    <property type="match status" value="1"/>
</dbReference>
<dbReference type="PANTHER" id="PTHR30537">
    <property type="entry name" value="HTH-TYPE TRANSCRIPTIONAL REGULATOR"/>
    <property type="match status" value="1"/>
</dbReference>
<dbReference type="PATRIC" id="fig|320778.3.peg.1608"/>
<dbReference type="EMBL" id="LDOU01000006">
    <property type="protein sequence ID" value="KLV10376.1"/>
    <property type="molecule type" value="Genomic_DNA"/>
</dbReference>
<gene>
    <name evidence="6" type="ORF">ABT57_07435</name>
</gene>
<evidence type="ECO:0000256" key="2">
    <source>
        <dbReference type="ARBA" id="ARBA00023015"/>
    </source>
</evidence>
<comment type="caution">
    <text evidence="6">The sequence shown here is derived from an EMBL/GenBank/DDBJ whole genome shotgun (WGS) entry which is preliminary data.</text>
</comment>
<dbReference type="PROSITE" id="PS50931">
    <property type="entry name" value="HTH_LYSR"/>
    <property type="match status" value="1"/>
</dbReference>
<dbReference type="SUPFAM" id="SSF46785">
    <property type="entry name" value="Winged helix' DNA-binding domain"/>
    <property type="match status" value="1"/>
</dbReference>
<evidence type="ECO:0000259" key="5">
    <source>
        <dbReference type="PROSITE" id="PS50931"/>
    </source>
</evidence>
<evidence type="ECO:0000256" key="4">
    <source>
        <dbReference type="ARBA" id="ARBA00023163"/>
    </source>
</evidence>
<protein>
    <submittedName>
        <fullName evidence="6">Transcriptional regulator</fullName>
    </submittedName>
</protein>
<keyword evidence="2" id="KW-0805">Transcription regulation</keyword>
<evidence type="ECO:0000256" key="1">
    <source>
        <dbReference type="ARBA" id="ARBA00009437"/>
    </source>
</evidence>
<dbReference type="InterPro" id="IPR036388">
    <property type="entry name" value="WH-like_DNA-bd_sf"/>
</dbReference>
<dbReference type="GO" id="GO:0043565">
    <property type="term" value="F:sequence-specific DNA binding"/>
    <property type="evidence" value="ECO:0007669"/>
    <property type="project" value="TreeGrafter"/>
</dbReference>
<dbReference type="GO" id="GO:0006351">
    <property type="term" value="P:DNA-templated transcription"/>
    <property type="evidence" value="ECO:0007669"/>
    <property type="project" value="TreeGrafter"/>
</dbReference>
<dbReference type="OrthoDB" id="9786526at2"/>
<feature type="domain" description="HTH lysR-type" evidence="5">
    <location>
        <begin position="1"/>
        <end position="59"/>
    </location>
</feature>
<comment type="similarity">
    <text evidence="1">Belongs to the LysR transcriptional regulatory family.</text>
</comment>
<dbReference type="Proteomes" id="UP000035909">
    <property type="component" value="Unassembled WGS sequence"/>
</dbReference>
<dbReference type="Gene3D" id="3.40.190.290">
    <property type="match status" value="1"/>
</dbReference>
<dbReference type="InterPro" id="IPR000847">
    <property type="entry name" value="LysR_HTH_N"/>
</dbReference>
<keyword evidence="7" id="KW-1185">Reference proteome</keyword>
<dbReference type="InterPro" id="IPR036390">
    <property type="entry name" value="WH_DNA-bd_sf"/>
</dbReference>
<reference evidence="6 7" key="1">
    <citation type="submission" date="2015-05" db="EMBL/GenBank/DDBJ databases">
        <title>Photobacterium galathea sp. nov.</title>
        <authorList>
            <person name="Machado H."/>
            <person name="Gram L."/>
        </authorList>
    </citation>
    <scope>NUCLEOTIDE SEQUENCE [LARGE SCALE GENOMIC DNA]</scope>
    <source>
        <strain evidence="6 7">DSM 22954</strain>
    </source>
</reference>
<accession>A0A0J1HFH9</accession>
<dbReference type="AlphaFoldDB" id="A0A0J1HFH9"/>
<sequence length="294" mass="33163">MSLFTRLMYFNCVVEHGSISKASRQFDVQPSSISRQLAALENDLGVRLLDRTTRNVGLTEAGQTFYQYAKRIVSEFDEAREAVSDLHHNPRGQLKVSTTVGFGESKILPLLPLFRKQYPDIDVAIELTERVVDMIEENVDIAIRSGHLPDSNLIAKKLMNNDFILCASPGYLSHRGTPEHIDDLAIHDCILYGYKGWHDWFVMNSKPVKLDVNGYMTVDSVNGQKQLILHGGGIALIPFWAVEKELASSTLVQVLDKHTFSPCEQLTATYAIYQHRHLVSSKIRAFLDFLSGHF</sequence>
<dbReference type="RefSeq" id="WP_047884541.1">
    <property type="nucleotide sequence ID" value="NZ_CP071326.1"/>
</dbReference>
<dbReference type="SUPFAM" id="SSF53850">
    <property type="entry name" value="Periplasmic binding protein-like II"/>
    <property type="match status" value="1"/>
</dbReference>
<dbReference type="PANTHER" id="PTHR30537:SF5">
    <property type="entry name" value="HTH-TYPE TRANSCRIPTIONAL ACTIVATOR TTDR-RELATED"/>
    <property type="match status" value="1"/>
</dbReference>
<dbReference type="Pfam" id="PF03466">
    <property type="entry name" value="LysR_substrate"/>
    <property type="match status" value="1"/>
</dbReference>
<evidence type="ECO:0000256" key="3">
    <source>
        <dbReference type="ARBA" id="ARBA00023125"/>
    </source>
</evidence>
<evidence type="ECO:0000313" key="7">
    <source>
        <dbReference type="Proteomes" id="UP000035909"/>
    </source>
</evidence>
<dbReference type="InterPro" id="IPR058163">
    <property type="entry name" value="LysR-type_TF_proteobact-type"/>
</dbReference>
<name>A0A0J1HFH9_9GAMM</name>
<dbReference type="Gene3D" id="1.10.10.10">
    <property type="entry name" value="Winged helix-like DNA-binding domain superfamily/Winged helix DNA-binding domain"/>
    <property type="match status" value="1"/>
</dbReference>
<keyword evidence="4" id="KW-0804">Transcription</keyword>
<dbReference type="CDD" id="cd08422">
    <property type="entry name" value="PBP2_CrgA_like"/>
    <property type="match status" value="1"/>
</dbReference>
<dbReference type="FunFam" id="1.10.10.10:FF:000001">
    <property type="entry name" value="LysR family transcriptional regulator"/>
    <property type="match status" value="1"/>
</dbReference>
<dbReference type="GO" id="GO:0003700">
    <property type="term" value="F:DNA-binding transcription factor activity"/>
    <property type="evidence" value="ECO:0007669"/>
    <property type="project" value="InterPro"/>
</dbReference>
<keyword evidence="3" id="KW-0238">DNA-binding</keyword>
<evidence type="ECO:0000313" key="6">
    <source>
        <dbReference type="EMBL" id="KLV10376.1"/>
    </source>
</evidence>